<comment type="function">
    <text evidence="8">May be involved in recombinational repair of damaged DNA.</text>
</comment>
<dbReference type="AlphaFoldDB" id="A0A3E3E082"/>
<keyword evidence="9" id="KW-0175">Coiled coil</keyword>
<reference evidence="11 12" key="1">
    <citation type="submission" date="2018-08" db="EMBL/GenBank/DDBJ databases">
        <title>A genome reference for cultivated species of the human gut microbiota.</title>
        <authorList>
            <person name="Zou Y."/>
            <person name="Xue W."/>
            <person name="Luo G."/>
        </authorList>
    </citation>
    <scope>NUCLEOTIDE SEQUENCE [LARGE SCALE GENOMIC DNA]</scope>
    <source>
        <strain evidence="11 12">AM25-6</strain>
    </source>
</reference>
<evidence type="ECO:0000256" key="3">
    <source>
        <dbReference type="ARBA" id="ARBA00022741"/>
    </source>
</evidence>
<evidence type="ECO:0000256" key="5">
    <source>
        <dbReference type="ARBA" id="ARBA00022840"/>
    </source>
</evidence>
<keyword evidence="4 8" id="KW-0227">DNA damage</keyword>
<dbReference type="Pfam" id="PF13476">
    <property type="entry name" value="AAA_23"/>
    <property type="match status" value="1"/>
</dbReference>
<proteinExistence type="inferred from homology"/>
<dbReference type="GO" id="GO:0005524">
    <property type="term" value="F:ATP binding"/>
    <property type="evidence" value="ECO:0007669"/>
    <property type="project" value="UniProtKB-KW"/>
</dbReference>
<evidence type="ECO:0000256" key="1">
    <source>
        <dbReference type="ARBA" id="ARBA00009441"/>
    </source>
</evidence>
<evidence type="ECO:0000313" key="11">
    <source>
        <dbReference type="EMBL" id="RGD74348.1"/>
    </source>
</evidence>
<evidence type="ECO:0000256" key="8">
    <source>
        <dbReference type="PIRNR" id="PIRNR003128"/>
    </source>
</evidence>
<dbReference type="GO" id="GO:0016887">
    <property type="term" value="F:ATP hydrolysis activity"/>
    <property type="evidence" value="ECO:0007669"/>
    <property type="project" value="InterPro"/>
</dbReference>
<accession>A0A3E3E082</accession>
<dbReference type="GO" id="GO:0009432">
    <property type="term" value="P:SOS response"/>
    <property type="evidence" value="ECO:0007669"/>
    <property type="project" value="TreeGrafter"/>
</dbReference>
<sequence length="565" mass="64629">MLLSLNINNYAIIDKLSIDFDEGLNIITGETGAGKSIIIGALSLVLGEHAKLENIRTGQDKANIQALFTVDDNSLELKKVLDDLSIDYSDGTLILYREISSKGRNICRVNNSLVNVSTLKEIGTHLIDIHGQHEHQKLLNQHTHLSFLDAYGNNLINDDLENVERSYFEYKKAEKDFKSIKSKAKENEDNLDLLTRQFKEIDEVELEIGEDEALSKREKLLLNSQNIYNYIDGAYSLLYKNENNVSINLAEAEKMFSEVERFDDSVKESIEMLSEGKTLIDEVIFFLRDYRDSITFNPSELNDIESKLNKINNLKKKYGSTIEEILEYKENISEELELINNYDERISVLEKELKEKRENYLDHSYILRDKRKKIAKDFCEKISKNLELLSMKGTVFTARFKDLTENESFNKKGIDDITFLISTNKGESLKPLSKIASGGEISRIMLSFKRILSESDNIDSLIFDEIDTGISGQTALVVAKQMWELSKNHQIMAITHLPQIAAMGDTNYFIKKEIKGEKTYTSFVRLNEEEKVNELVRIISGESIGDNAFMYAKDMLENAEKSKNS</sequence>
<dbReference type="PIRSF" id="PIRSF003128">
    <property type="entry name" value="RecN"/>
    <property type="match status" value="1"/>
</dbReference>
<evidence type="ECO:0000313" key="12">
    <source>
        <dbReference type="Proteomes" id="UP000261212"/>
    </source>
</evidence>
<feature type="domain" description="Rad50/SbcC-type AAA" evidence="10">
    <location>
        <begin position="4"/>
        <end position="203"/>
    </location>
</feature>
<name>A0A3E3E082_9FIRM</name>
<dbReference type="InterPro" id="IPR004604">
    <property type="entry name" value="DNA_recomb/repair_RecN"/>
</dbReference>
<dbReference type="RefSeq" id="WP_007049276.1">
    <property type="nucleotide sequence ID" value="NZ_CABKNJ010000005.1"/>
</dbReference>
<organism evidence="11 12">
    <name type="scientific">Anaerofustis stercorihominis</name>
    <dbReference type="NCBI Taxonomy" id="214853"/>
    <lineage>
        <taxon>Bacteria</taxon>
        <taxon>Bacillati</taxon>
        <taxon>Bacillota</taxon>
        <taxon>Clostridia</taxon>
        <taxon>Eubacteriales</taxon>
        <taxon>Eubacteriaceae</taxon>
        <taxon>Anaerofustis</taxon>
    </lineage>
</organism>
<keyword evidence="5" id="KW-0067">ATP-binding</keyword>
<dbReference type="EMBL" id="QUSM01000003">
    <property type="protein sequence ID" value="RGD74348.1"/>
    <property type="molecule type" value="Genomic_DNA"/>
</dbReference>
<evidence type="ECO:0000256" key="9">
    <source>
        <dbReference type="SAM" id="Coils"/>
    </source>
</evidence>
<dbReference type="SUPFAM" id="SSF52540">
    <property type="entry name" value="P-loop containing nucleoside triphosphate hydrolases"/>
    <property type="match status" value="1"/>
</dbReference>
<dbReference type="GeneID" id="97999712"/>
<gene>
    <name evidence="11" type="primary">recN</name>
    <name evidence="11" type="ORF">DW687_06165</name>
</gene>
<dbReference type="FunFam" id="3.40.50.300:FF:000356">
    <property type="entry name" value="DNA repair protein RecN"/>
    <property type="match status" value="1"/>
</dbReference>
<evidence type="ECO:0000256" key="4">
    <source>
        <dbReference type="ARBA" id="ARBA00022763"/>
    </source>
</evidence>
<comment type="similarity">
    <text evidence="1 8">Belongs to the RecN family.</text>
</comment>
<protein>
    <recommendedName>
        <fullName evidence="2 8">DNA repair protein RecN</fullName>
    </recommendedName>
    <alternativeName>
        <fullName evidence="7 8">Recombination protein N</fullName>
    </alternativeName>
</protein>
<dbReference type="InterPro" id="IPR038729">
    <property type="entry name" value="Rad50/SbcC_AAA"/>
</dbReference>
<evidence type="ECO:0000256" key="6">
    <source>
        <dbReference type="ARBA" id="ARBA00023204"/>
    </source>
</evidence>
<dbReference type="InterPro" id="IPR027417">
    <property type="entry name" value="P-loop_NTPase"/>
</dbReference>
<dbReference type="GO" id="GO:0043590">
    <property type="term" value="C:bacterial nucleoid"/>
    <property type="evidence" value="ECO:0007669"/>
    <property type="project" value="TreeGrafter"/>
</dbReference>
<dbReference type="Proteomes" id="UP000261212">
    <property type="component" value="Unassembled WGS sequence"/>
</dbReference>
<keyword evidence="6 8" id="KW-0234">DNA repair</keyword>
<comment type="caution">
    <text evidence="11">The sequence shown here is derived from an EMBL/GenBank/DDBJ whole genome shotgun (WGS) entry which is preliminary data.</text>
</comment>
<dbReference type="GO" id="GO:0006302">
    <property type="term" value="P:double-strand break repair"/>
    <property type="evidence" value="ECO:0007669"/>
    <property type="project" value="InterPro"/>
</dbReference>
<feature type="coiled-coil region" evidence="9">
    <location>
        <begin position="170"/>
        <end position="197"/>
    </location>
</feature>
<keyword evidence="3" id="KW-0547">Nucleotide-binding</keyword>
<evidence type="ECO:0000256" key="2">
    <source>
        <dbReference type="ARBA" id="ARBA00021315"/>
    </source>
</evidence>
<dbReference type="GO" id="GO:0006310">
    <property type="term" value="P:DNA recombination"/>
    <property type="evidence" value="ECO:0007669"/>
    <property type="project" value="InterPro"/>
</dbReference>
<dbReference type="NCBIfam" id="NF008121">
    <property type="entry name" value="PRK10869.1"/>
    <property type="match status" value="1"/>
</dbReference>
<dbReference type="CDD" id="cd03241">
    <property type="entry name" value="ABC_RecN"/>
    <property type="match status" value="2"/>
</dbReference>
<dbReference type="NCBIfam" id="TIGR00634">
    <property type="entry name" value="recN"/>
    <property type="match status" value="1"/>
</dbReference>
<dbReference type="PANTHER" id="PTHR11059:SF0">
    <property type="entry name" value="DNA REPAIR PROTEIN RECN"/>
    <property type="match status" value="1"/>
</dbReference>
<dbReference type="FunFam" id="3.40.50.300:FF:000319">
    <property type="entry name" value="DNA repair protein RecN"/>
    <property type="match status" value="1"/>
</dbReference>
<dbReference type="PANTHER" id="PTHR11059">
    <property type="entry name" value="DNA REPAIR PROTEIN RECN"/>
    <property type="match status" value="1"/>
</dbReference>
<evidence type="ECO:0000256" key="7">
    <source>
        <dbReference type="ARBA" id="ARBA00033408"/>
    </source>
</evidence>
<evidence type="ECO:0000259" key="10">
    <source>
        <dbReference type="Pfam" id="PF13476"/>
    </source>
</evidence>
<feature type="coiled-coil region" evidence="9">
    <location>
        <begin position="311"/>
        <end position="359"/>
    </location>
</feature>
<dbReference type="Gene3D" id="3.40.50.300">
    <property type="entry name" value="P-loop containing nucleotide triphosphate hydrolases"/>
    <property type="match status" value="2"/>
</dbReference>